<dbReference type="EMBL" id="BMCP01000002">
    <property type="protein sequence ID" value="GGE39828.1"/>
    <property type="molecule type" value="Genomic_DNA"/>
</dbReference>
<keyword evidence="4" id="KW-1185">Reference proteome</keyword>
<reference evidence="3" key="1">
    <citation type="journal article" date="2014" name="Int. J. Syst. Evol. Microbiol.">
        <title>Complete genome sequence of Corynebacterium casei LMG S-19264T (=DSM 44701T), isolated from a smear-ripened cheese.</title>
        <authorList>
            <consortium name="US DOE Joint Genome Institute (JGI-PGF)"/>
            <person name="Walter F."/>
            <person name="Albersmeier A."/>
            <person name="Kalinowski J."/>
            <person name="Ruckert C."/>
        </authorList>
    </citation>
    <scope>NUCLEOTIDE SEQUENCE</scope>
    <source>
        <strain evidence="3">CCM 7684</strain>
    </source>
</reference>
<accession>A0A8J2VS68</accession>
<gene>
    <name evidence="3" type="ORF">GCM10007276_16420</name>
</gene>
<dbReference type="Pfam" id="PF02350">
    <property type="entry name" value="Epimerase_2"/>
    <property type="match status" value="1"/>
</dbReference>
<evidence type="ECO:0000313" key="3">
    <source>
        <dbReference type="EMBL" id="GGE39828.1"/>
    </source>
</evidence>
<dbReference type="RefSeq" id="WP_188410234.1">
    <property type="nucleotide sequence ID" value="NZ_BMCP01000002.1"/>
</dbReference>
<protein>
    <submittedName>
        <fullName evidence="3">UDP-N-acetyl glucosamine 2-epimerase</fullName>
    </submittedName>
</protein>
<comment type="caution">
    <text evidence="3">The sequence shown here is derived from an EMBL/GenBank/DDBJ whole genome shotgun (WGS) entry which is preliminary data.</text>
</comment>
<dbReference type="InterPro" id="IPR029767">
    <property type="entry name" value="WecB-like"/>
</dbReference>
<dbReference type="SUPFAM" id="SSF53756">
    <property type="entry name" value="UDP-Glycosyltransferase/glycogen phosphorylase"/>
    <property type="match status" value="1"/>
</dbReference>
<evidence type="ECO:0000259" key="2">
    <source>
        <dbReference type="Pfam" id="PF02350"/>
    </source>
</evidence>
<name>A0A8J2VS68_9RHOB</name>
<dbReference type="InterPro" id="IPR003331">
    <property type="entry name" value="UDP_GlcNAc_Epimerase_2_dom"/>
</dbReference>
<dbReference type="Gene3D" id="3.40.50.2000">
    <property type="entry name" value="Glycogen Phosphorylase B"/>
    <property type="match status" value="2"/>
</dbReference>
<dbReference type="PANTHER" id="PTHR43174">
    <property type="entry name" value="UDP-N-ACETYLGLUCOSAMINE 2-EPIMERASE"/>
    <property type="match status" value="1"/>
</dbReference>
<dbReference type="Proteomes" id="UP000602745">
    <property type="component" value="Unassembled WGS sequence"/>
</dbReference>
<dbReference type="PANTHER" id="PTHR43174:SF1">
    <property type="entry name" value="UDP-N-ACETYLGLUCOSAMINE 2-EPIMERASE"/>
    <property type="match status" value="1"/>
</dbReference>
<dbReference type="GO" id="GO:0016853">
    <property type="term" value="F:isomerase activity"/>
    <property type="evidence" value="ECO:0007669"/>
    <property type="project" value="UniProtKB-KW"/>
</dbReference>
<proteinExistence type="inferred from homology"/>
<comment type="similarity">
    <text evidence="1">Belongs to the UDP-N-acetylglucosamine 2-epimerase family.</text>
</comment>
<evidence type="ECO:0000313" key="4">
    <source>
        <dbReference type="Proteomes" id="UP000602745"/>
    </source>
</evidence>
<dbReference type="CDD" id="cd03786">
    <property type="entry name" value="GTB_UDP-GlcNAc_2-Epimerase"/>
    <property type="match status" value="1"/>
</dbReference>
<organism evidence="3 4">
    <name type="scientific">Agaricicola taiwanensis</name>
    <dbReference type="NCBI Taxonomy" id="591372"/>
    <lineage>
        <taxon>Bacteria</taxon>
        <taxon>Pseudomonadati</taxon>
        <taxon>Pseudomonadota</taxon>
        <taxon>Alphaproteobacteria</taxon>
        <taxon>Rhodobacterales</taxon>
        <taxon>Paracoccaceae</taxon>
        <taxon>Agaricicola</taxon>
    </lineage>
</organism>
<reference evidence="3" key="2">
    <citation type="submission" date="2020-09" db="EMBL/GenBank/DDBJ databases">
        <authorList>
            <person name="Sun Q."/>
            <person name="Sedlacek I."/>
        </authorList>
    </citation>
    <scope>NUCLEOTIDE SEQUENCE</scope>
    <source>
        <strain evidence="3">CCM 7684</strain>
    </source>
</reference>
<evidence type="ECO:0000256" key="1">
    <source>
        <dbReference type="RuleBase" id="RU003513"/>
    </source>
</evidence>
<feature type="domain" description="UDP-N-acetylglucosamine 2-epimerase" evidence="2">
    <location>
        <begin position="24"/>
        <end position="358"/>
    </location>
</feature>
<sequence length="379" mass="42486">MKVVTLVGTRPEIIKLSLIAQELDRTCDHVLVHSGQNFDDELSGAMFRDLGLRKPDHFLDAGGTTPAQMIARVIERFDDVLAVEQPDAMLLLGDTNTGLGIIAAKRRKIPIFHMEAGNRCFDQRVPEEINRRIIDHTSDVNLTYTEHARRYLLSEGLRPETVIKTGSPMREVLDHHRQAIADSTVLSDQALEAGRYFVVSAHREENVDMEENLRGLITALDLLIRQHGMPVLVSTHPRTGQRLAAMNLGRLNPLIRFAQPFRFFDYVKLEMNAACVISDSGTLTEEASILGFPSVMIRNAHERPEGMDEATVVMSGLAPDSILAAVTLAMQQHERGFRPRLVEDYAADLVSTKVVRIIFSYAGYVRRTVWREAERLAAP</sequence>
<dbReference type="AlphaFoldDB" id="A0A8J2VS68"/>
<keyword evidence="1" id="KW-0413">Isomerase</keyword>